<dbReference type="InterPro" id="IPR000232">
    <property type="entry name" value="HSF_DNA-bd"/>
</dbReference>
<protein>
    <recommendedName>
        <fullName evidence="6">HSF-type DNA-binding domain-containing protein</fullName>
    </recommendedName>
</protein>
<feature type="domain" description="HSF-type DNA-binding" evidence="6">
    <location>
        <begin position="24"/>
        <end position="119"/>
    </location>
</feature>
<feature type="region of interest" description="Disordered" evidence="5">
    <location>
        <begin position="111"/>
        <end position="136"/>
    </location>
</feature>
<dbReference type="EMBL" id="KI913133">
    <property type="protein sequence ID" value="ETV77343.1"/>
    <property type="molecule type" value="Genomic_DNA"/>
</dbReference>
<dbReference type="InterPro" id="IPR036388">
    <property type="entry name" value="WH-like_DNA-bd_sf"/>
</dbReference>
<dbReference type="GO" id="GO:0005634">
    <property type="term" value="C:nucleus"/>
    <property type="evidence" value="ECO:0007669"/>
    <property type="project" value="UniProtKB-SubCell"/>
</dbReference>
<name>W4GEE6_APHAT</name>
<evidence type="ECO:0000259" key="6">
    <source>
        <dbReference type="SMART" id="SM00415"/>
    </source>
</evidence>
<dbReference type="PANTHER" id="PTHR10015">
    <property type="entry name" value="HEAT SHOCK TRANSCRIPTION FACTOR"/>
    <property type="match status" value="1"/>
</dbReference>
<dbReference type="GO" id="GO:0003700">
    <property type="term" value="F:DNA-binding transcription factor activity"/>
    <property type="evidence" value="ECO:0007669"/>
    <property type="project" value="InterPro"/>
</dbReference>
<proteinExistence type="inferred from homology"/>
<dbReference type="VEuPathDB" id="FungiDB:H257_08788"/>
<dbReference type="InterPro" id="IPR036390">
    <property type="entry name" value="WH_DNA-bd_sf"/>
</dbReference>
<comment type="similarity">
    <text evidence="4">Belongs to the HSF family.</text>
</comment>
<feature type="compositionally biased region" description="Pro residues" evidence="5">
    <location>
        <begin position="120"/>
        <end position="136"/>
    </location>
</feature>
<dbReference type="PANTHER" id="PTHR10015:SF427">
    <property type="entry name" value="HEAT SHOCK FACTOR PROTEIN"/>
    <property type="match status" value="1"/>
</dbReference>
<keyword evidence="3" id="KW-0539">Nucleus</keyword>
<dbReference type="Gene3D" id="1.10.10.10">
    <property type="entry name" value="Winged helix-like DNA-binding domain superfamily/Winged helix DNA-binding domain"/>
    <property type="match status" value="1"/>
</dbReference>
<dbReference type="GO" id="GO:0043565">
    <property type="term" value="F:sequence-specific DNA binding"/>
    <property type="evidence" value="ECO:0007669"/>
    <property type="project" value="InterPro"/>
</dbReference>
<sequence length="213" mass="24489">MNMQPDEFNRQPRRRTTKMATAAAPPKFLCHLHAILAVEDPNVVAWSDDGSCFHLYDVNRLEREVLPKYFKHNKLSSFQRQLNYFGFRKWTKTQSCVCTFSHPRFHRDSTPAAWGAVRNPPVPRPQGPLQHHPPPQQQLVDAGASVHWKQDIATIELKGLEQDDDDDAFRLLAGDLDSVYMYDWEMCINLLLDDSVFVEWAEPNQDTVLAASV</sequence>
<evidence type="ECO:0000313" key="7">
    <source>
        <dbReference type="EMBL" id="ETV77343.1"/>
    </source>
</evidence>
<dbReference type="Pfam" id="PF00447">
    <property type="entry name" value="HSF_DNA-bind"/>
    <property type="match status" value="1"/>
</dbReference>
<accession>W4GEE6</accession>
<dbReference type="OrthoDB" id="60033at2759"/>
<evidence type="ECO:0000256" key="3">
    <source>
        <dbReference type="ARBA" id="ARBA00023242"/>
    </source>
</evidence>
<reference evidence="7" key="1">
    <citation type="submission" date="2013-12" db="EMBL/GenBank/DDBJ databases">
        <title>The Genome Sequence of Aphanomyces astaci APO3.</title>
        <authorList>
            <consortium name="The Broad Institute Genomics Platform"/>
            <person name="Russ C."/>
            <person name="Tyler B."/>
            <person name="van West P."/>
            <person name="Dieguez-Uribeondo J."/>
            <person name="Young S.K."/>
            <person name="Zeng Q."/>
            <person name="Gargeya S."/>
            <person name="Fitzgerald M."/>
            <person name="Abouelleil A."/>
            <person name="Alvarado L."/>
            <person name="Chapman S.B."/>
            <person name="Gainer-Dewar J."/>
            <person name="Goldberg J."/>
            <person name="Griggs A."/>
            <person name="Gujja S."/>
            <person name="Hansen M."/>
            <person name="Howarth C."/>
            <person name="Imamovic A."/>
            <person name="Ireland A."/>
            <person name="Larimer J."/>
            <person name="McCowan C."/>
            <person name="Murphy C."/>
            <person name="Pearson M."/>
            <person name="Poon T.W."/>
            <person name="Priest M."/>
            <person name="Roberts A."/>
            <person name="Saif S."/>
            <person name="Shea T."/>
            <person name="Sykes S."/>
            <person name="Wortman J."/>
            <person name="Nusbaum C."/>
            <person name="Birren B."/>
        </authorList>
    </citation>
    <scope>NUCLEOTIDE SEQUENCE [LARGE SCALE GENOMIC DNA]</scope>
    <source>
        <strain evidence="7">APO3</strain>
    </source>
</reference>
<keyword evidence="2" id="KW-0238">DNA-binding</keyword>
<dbReference type="PRINTS" id="PR00056">
    <property type="entry name" value="HSFDOMAIN"/>
</dbReference>
<evidence type="ECO:0000256" key="4">
    <source>
        <dbReference type="RuleBase" id="RU004020"/>
    </source>
</evidence>
<evidence type="ECO:0000256" key="2">
    <source>
        <dbReference type="ARBA" id="ARBA00023125"/>
    </source>
</evidence>
<organism evidence="7">
    <name type="scientific">Aphanomyces astaci</name>
    <name type="common">Crayfish plague agent</name>
    <dbReference type="NCBI Taxonomy" id="112090"/>
    <lineage>
        <taxon>Eukaryota</taxon>
        <taxon>Sar</taxon>
        <taxon>Stramenopiles</taxon>
        <taxon>Oomycota</taxon>
        <taxon>Saprolegniomycetes</taxon>
        <taxon>Saprolegniales</taxon>
        <taxon>Verrucalvaceae</taxon>
        <taxon>Aphanomyces</taxon>
    </lineage>
</organism>
<dbReference type="SMART" id="SM00415">
    <property type="entry name" value="HSF"/>
    <property type="match status" value="1"/>
</dbReference>
<gene>
    <name evidence="7" type="ORF">H257_08788</name>
</gene>
<dbReference type="GeneID" id="20810784"/>
<dbReference type="SUPFAM" id="SSF46785">
    <property type="entry name" value="Winged helix' DNA-binding domain"/>
    <property type="match status" value="1"/>
</dbReference>
<evidence type="ECO:0000256" key="5">
    <source>
        <dbReference type="SAM" id="MobiDB-lite"/>
    </source>
</evidence>
<dbReference type="RefSeq" id="XP_009833130.1">
    <property type="nucleotide sequence ID" value="XM_009834828.1"/>
</dbReference>
<dbReference type="STRING" id="112090.W4GEE6"/>
<comment type="subcellular location">
    <subcellularLocation>
        <location evidence="1">Nucleus</location>
    </subcellularLocation>
</comment>
<evidence type="ECO:0000256" key="1">
    <source>
        <dbReference type="ARBA" id="ARBA00004123"/>
    </source>
</evidence>
<dbReference type="FunFam" id="1.10.10.10:FF:000286">
    <property type="entry name" value="Heat shock transcription factor"/>
    <property type="match status" value="1"/>
</dbReference>
<dbReference type="AlphaFoldDB" id="W4GEE6"/>